<name>A0A226E9C1_FOLCA</name>
<accession>A0A226E9C1</accession>
<dbReference type="OrthoDB" id="8432505at2759"/>
<dbReference type="Proteomes" id="UP000198287">
    <property type="component" value="Unassembled WGS sequence"/>
</dbReference>
<organism evidence="1 2">
    <name type="scientific">Folsomia candida</name>
    <name type="common">Springtail</name>
    <dbReference type="NCBI Taxonomy" id="158441"/>
    <lineage>
        <taxon>Eukaryota</taxon>
        <taxon>Metazoa</taxon>
        <taxon>Ecdysozoa</taxon>
        <taxon>Arthropoda</taxon>
        <taxon>Hexapoda</taxon>
        <taxon>Collembola</taxon>
        <taxon>Entomobryomorpha</taxon>
        <taxon>Isotomoidea</taxon>
        <taxon>Isotomidae</taxon>
        <taxon>Proisotominae</taxon>
        <taxon>Folsomia</taxon>
    </lineage>
</organism>
<sequence length="151" mass="17043">MKKFVEEDIIILPNIENGPVWIGDLWNCQDSSLVGSKLFSSLGELDVHPLGDYAYDLTHIKSTKDRIKPLNVEGSLFLELLSGLIKVEGSAKYDFEDKSSSLEEELVCRYSLRTFRVEVVSNAVINDLVRDKILRERVPECPSSHANYEPG</sequence>
<proteinExistence type="predicted"/>
<protein>
    <submittedName>
        <fullName evidence="1">Stonustoxin subunit beta</fullName>
    </submittedName>
</protein>
<evidence type="ECO:0000313" key="2">
    <source>
        <dbReference type="Proteomes" id="UP000198287"/>
    </source>
</evidence>
<gene>
    <name evidence="1" type="ORF">Fcan01_11476</name>
</gene>
<evidence type="ECO:0000313" key="1">
    <source>
        <dbReference type="EMBL" id="OXA53898.1"/>
    </source>
</evidence>
<dbReference type="EMBL" id="LNIX01000005">
    <property type="protein sequence ID" value="OXA53898.1"/>
    <property type="molecule type" value="Genomic_DNA"/>
</dbReference>
<keyword evidence="2" id="KW-1185">Reference proteome</keyword>
<reference evidence="1 2" key="1">
    <citation type="submission" date="2015-12" db="EMBL/GenBank/DDBJ databases">
        <title>The genome of Folsomia candida.</title>
        <authorList>
            <person name="Faddeeva A."/>
            <person name="Derks M.F."/>
            <person name="Anvar Y."/>
            <person name="Smit S."/>
            <person name="Van Straalen N."/>
            <person name="Roelofs D."/>
        </authorList>
    </citation>
    <scope>NUCLEOTIDE SEQUENCE [LARGE SCALE GENOMIC DNA]</scope>
    <source>
        <strain evidence="1 2">VU population</strain>
        <tissue evidence="1">Whole body</tissue>
    </source>
</reference>
<dbReference type="AlphaFoldDB" id="A0A226E9C1"/>
<comment type="caution">
    <text evidence="1">The sequence shown here is derived from an EMBL/GenBank/DDBJ whole genome shotgun (WGS) entry which is preliminary data.</text>
</comment>